<dbReference type="InterPro" id="IPR050483">
    <property type="entry name" value="CoA-transferase_III_domain"/>
</dbReference>
<evidence type="ECO:0000313" key="2">
    <source>
        <dbReference type="EMBL" id="KEO96718.1"/>
    </source>
</evidence>
<name>A0A074MY08_9SPHN</name>
<protein>
    <submittedName>
        <fullName evidence="2">CoA-transferase</fullName>
    </submittedName>
</protein>
<dbReference type="Gene3D" id="3.30.1540.10">
    <property type="entry name" value="formyl-coa transferase, domain 3"/>
    <property type="match status" value="1"/>
</dbReference>
<comment type="caution">
    <text evidence="2">The sequence shown here is derived from an EMBL/GenBank/DDBJ whole genome shotgun (WGS) entry which is preliminary data.</text>
</comment>
<sequence length="410" mass="45102">MHCPPDRLPLKGFRVISAEQYGAGPYGTMFLAQMGAEVIKIEPPGTPGPDGKRRGGGDTARAVGPHFLRPGESTYFQSFNLNKRSLTLDMRTDEGQAILRKLAASVDVVANNMRGDLPARLGLDYASLKDVNPALVCAHLSAYGRDNERAKWPGYDYLMQAEAGYCQITGEPGGDPQRMGLSMVDFMTGTIFCIGLLGALVDAQRTGEGRDVDTDLLAAAIHQTSYPALWYMNHGDETQRTPRSAHPTATPSQMFKAADGWMFVMCQLPKFWDILVTRMGRGDLKDDPRFADNADRLANREDLTRILDEEFARQPMAHWQELLAGHVPVAPVYTLGDALDNPWLRTVGMREEIEHPDKPDLQILASPLKFDGKRPPNRAAPLLGADNDSILADLGYDPEAIADLRTRGVV</sequence>
<dbReference type="PANTHER" id="PTHR48207">
    <property type="entry name" value="SUCCINATE--HYDROXYMETHYLGLUTARATE COA-TRANSFERASE"/>
    <property type="match status" value="1"/>
</dbReference>
<evidence type="ECO:0000313" key="3">
    <source>
        <dbReference type="Proteomes" id="UP000027866"/>
    </source>
</evidence>
<reference evidence="2 3" key="1">
    <citation type="submission" date="2014-04" db="EMBL/GenBank/DDBJ databases">
        <title>A comprehensive comparison of genomes of Erythrobacter spp. Strains.</title>
        <authorList>
            <person name="Zheng Q."/>
        </authorList>
    </citation>
    <scope>NUCLEOTIDE SEQUENCE [LARGE SCALE GENOMIC DNA]</scope>
    <source>
        <strain evidence="2 3">DSM 8509</strain>
    </source>
</reference>
<dbReference type="Pfam" id="PF02515">
    <property type="entry name" value="CoA_transf_3"/>
    <property type="match status" value="1"/>
</dbReference>
<dbReference type="PANTHER" id="PTHR48207:SF3">
    <property type="entry name" value="SUCCINATE--HYDROXYMETHYLGLUTARATE COA-TRANSFERASE"/>
    <property type="match status" value="1"/>
</dbReference>
<dbReference type="AlphaFoldDB" id="A0A074MY08"/>
<dbReference type="GO" id="GO:0008410">
    <property type="term" value="F:CoA-transferase activity"/>
    <property type="evidence" value="ECO:0007669"/>
    <property type="project" value="TreeGrafter"/>
</dbReference>
<evidence type="ECO:0000256" key="1">
    <source>
        <dbReference type="ARBA" id="ARBA00022679"/>
    </source>
</evidence>
<dbReference type="PATRIC" id="fig|39960.10.peg.2861"/>
<dbReference type="InterPro" id="IPR023606">
    <property type="entry name" value="CoA-Trfase_III_dom_1_sf"/>
</dbReference>
<accession>A0A074MY08</accession>
<keyword evidence="3" id="KW-1185">Reference proteome</keyword>
<dbReference type="SUPFAM" id="SSF89796">
    <property type="entry name" value="CoA-transferase family III (CaiB/BaiF)"/>
    <property type="match status" value="1"/>
</dbReference>
<gene>
    <name evidence="2" type="ORF">EH32_08525</name>
</gene>
<dbReference type="InterPro" id="IPR003673">
    <property type="entry name" value="CoA-Trfase_fam_III"/>
</dbReference>
<organism evidence="2 3">
    <name type="scientific">Erythrobacter litoralis</name>
    <dbReference type="NCBI Taxonomy" id="39960"/>
    <lineage>
        <taxon>Bacteria</taxon>
        <taxon>Pseudomonadati</taxon>
        <taxon>Pseudomonadota</taxon>
        <taxon>Alphaproteobacteria</taxon>
        <taxon>Sphingomonadales</taxon>
        <taxon>Erythrobacteraceae</taxon>
        <taxon>Erythrobacter/Porphyrobacter group</taxon>
        <taxon>Erythrobacter</taxon>
    </lineage>
</organism>
<dbReference type="Gene3D" id="3.40.50.10540">
    <property type="entry name" value="Crotonobetainyl-coa:carnitine coa-transferase, domain 1"/>
    <property type="match status" value="1"/>
</dbReference>
<proteinExistence type="predicted"/>
<dbReference type="EMBL" id="JMIX01000004">
    <property type="protein sequence ID" value="KEO96718.1"/>
    <property type="molecule type" value="Genomic_DNA"/>
</dbReference>
<dbReference type="Proteomes" id="UP000027866">
    <property type="component" value="Unassembled WGS sequence"/>
</dbReference>
<dbReference type="KEGG" id="elq:Ga0102493_11610"/>
<keyword evidence="1 2" id="KW-0808">Transferase</keyword>
<dbReference type="RefSeq" id="WP_034902053.1">
    <property type="nucleotide sequence ID" value="NZ_CP017057.1"/>
</dbReference>
<dbReference type="InterPro" id="IPR044855">
    <property type="entry name" value="CoA-Trfase_III_dom3_sf"/>
</dbReference>
<dbReference type="OrthoDB" id="5720311at2"/>